<sequence>MKTFLIECPHGCRAQPEIKIDARRDRAVGDRVEDGRVIEVSPYIYLGDLAQLAAVDIAFHFMPVIAASLLLSHLYYPVVSLCRGNHCIALGNGIGYGLFHINVFPGCAGVGHLQAVPVVGRSNDDHIDLLSLQHFPVIAIQFRLFVPELNEICSPSAEYMLIDVTQGDAIYFGMDQEVGQVGPSHAAASDQSDIDLVVCPCTVSKQAAALQKRRGKQPGQD</sequence>
<dbReference type="AlphaFoldDB" id="A0A644ZRK2"/>
<reference evidence="1" key="1">
    <citation type="submission" date="2019-08" db="EMBL/GenBank/DDBJ databases">
        <authorList>
            <person name="Kucharzyk K."/>
            <person name="Murdoch R.W."/>
            <person name="Higgins S."/>
            <person name="Loffler F."/>
        </authorList>
    </citation>
    <scope>NUCLEOTIDE SEQUENCE</scope>
</reference>
<name>A0A644ZRK2_9ZZZZ</name>
<organism evidence="1">
    <name type="scientific">bioreactor metagenome</name>
    <dbReference type="NCBI Taxonomy" id="1076179"/>
    <lineage>
        <taxon>unclassified sequences</taxon>
        <taxon>metagenomes</taxon>
        <taxon>ecological metagenomes</taxon>
    </lineage>
</organism>
<gene>
    <name evidence="1" type="ORF">SDC9_90296</name>
</gene>
<comment type="caution">
    <text evidence="1">The sequence shown here is derived from an EMBL/GenBank/DDBJ whole genome shotgun (WGS) entry which is preliminary data.</text>
</comment>
<evidence type="ECO:0000313" key="1">
    <source>
        <dbReference type="EMBL" id="MPM43619.1"/>
    </source>
</evidence>
<accession>A0A644ZRK2</accession>
<protein>
    <submittedName>
        <fullName evidence="1">Uncharacterized protein</fullName>
    </submittedName>
</protein>
<proteinExistence type="predicted"/>
<dbReference type="EMBL" id="VSSQ01010173">
    <property type="protein sequence ID" value="MPM43619.1"/>
    <property type="molecule type" value="Genomic_DNA"/>
</dbReference>